<reference evidence="5" key="1">
    <citation type="journal article" date="2021" name="Genome Biol. Evol.">
        <title>A High-Quality Reference Genome for a Parasitic Bivalve with Doubly Uniparental Inheritance (Bivalvia: Unionida).</title>
        <authorList>
            <person name="Smith C.H."/>
        </authorList>
    </citation>
    <scope>NUCLEOTIDE SEQUENCE</scope>
    <source>
        <strain evidence="5">CHS0354</strain>
    </source>
</reference>
<evidence type="ECO:0000256" key="3">
    <source>
        <dbReference type="ARBA" id="ARBA00022679"/>
    </source>
</evidence>
<comment type="caution">
    <text evidence="5">The sequence shown here is derived from an EMBL/GenBank/DDBJ whole genome shotgun (WGS) entry which is preliminary data.</text>
</comment>
<dbReference type="GO" id="GO:0008170">
    <property type="term" value="F:N-methyltransferase activity"/>
    <property type="evidence" value="ECO:0007669"/>
    <property type="project" value="InterPro"/>
</dbReference>
<dbReference type="Proteomes" id="UP001195483">
    <property type="component" value="Unassembled WGS sequence"/>
</dbReference>
<name>A0AAE0T609_9BIVA</name>
<dbReference type="GO" id="GO:0032259">
    <property type="term" value="P:methylation"/>
    <property type="evidence" value="ECO:0007669"/>
    <property type="project" value="UniProtKB-KW"/>
</dbReference>
<dbReference type="InterPro" id="IPR002052">
    <property type="entry name" value="DNA_methylase_N6_adenine_CS"/>
</dbReference>
<evidence type="ECO:0000256" key="1">
    <source>
        <dbReference type="ARBA" id="ARBA00006594"/>
    </source>
</evidence>
<organism evidence="5 6">
    <name type="scientific">Potamilus streckersoni</name>
    <dbReference type="NCBI Taxonomy" id="2493646"/>
    <lineage>
        <taxon>Eukaryota</taxon>
        <taxon>Metazoa</taxon>
        <taxon>Spiralia</taxon>
        <taxon>Lophotrochozoa</taxon>
        <taxon>Mollusca</taxon>
        <taxon>Bivalvia</taxon>
        <taxon>Autobranchia</taxon>
        <taxon>Heteroconchia</taxon>
        <taxon>Palaeoheterodonta</taxon>
        <taxon>Unionida</taxon>
        <taxon>Unionoidea</taxon>
        <taxon>Unionidae</taxon>
        <taxon>Ambleminae</taxon>
        <taxon>Lampsilini</taxon>
        <taxon>Potamilus</taxon>
    </lineage>
</organism>
<keyword evidence="3" id="KW-0808">Transferase</keyword>
<protein>
    <recommendedName>
        <fullName evidence="4">DNA methylase N-4/N-6 domain-containing protein</fullName>
    </recommendedName>
</protein>
<feature type="domain" description="DNA methylase N-4/N-6" evidence="4">
    <location>
        <begin position="60"/>
        <end position="185"/>
    </location>
</feature>
<evidence type="ECO:0000256" key="2">
    <source>
        <dbReference type="ARBA" id="ARBA00022603"/>
    </source>
</evidence>
<accession>A0AAE0T609</accession>
<gene>
    <name evidence="5" type="ORF">CHS0354_001935</name>
</gene>
<keyword evidence="2" id="KW-0489">Methyltransferase</keyword>
<dbReference type="GO" id="GO:0003677">
    <property type="term" value="F:DNA binding"/>
    <property type="evidence" value="ECO:0007669"/>
    <property type="project" value="InterPro"/>
</dbReference>
<dbReference type="InterPro" id="IPR029063">
    <property type="entry name" value="SAM-dependent_MTases_sf"/>
</dbReference>
<evidence type="ECO:0000313" key="5">
    <source>
        <dbReference type="EMBL" id="KAK3604128.1"/>
    </source>
</evidence>
<dbReference type="PROSITE" id="PS00092">
    <property type="entry name" value="N6_MTASE"/>
    <property type="match status" value="1"/>
</dbReference>
<reference evidence="5" key="3">
    <citation type="submission" date="2023-05" db="EMBL/GenBank/DDBJ databases">
        <authorList>
            <person name="Smith C.H."/>
        </authorList>
    </citation>
    <scope>NUCLEOTIDE SEQUENCE</scope>
    <source>
        <strain evidence="5">CHS0354</strain>
        <tissue evidence="5">Mantle</tissue>
    </source>
</reference>
<dbReference type="EMBL" id="JAEAOA010000186">
    <property type="protein sequence ID" value="KAK3604128.1"/>
    <property type="molecule type" value="Genomic_DNA"/>
</dbReference>
<dbReference type="AlphaFoldDB" id="A0AAE0T609"/>
<evidence type="ECO:0000259" key="4">
    <source>
        <dbReference type="Pfam" id="PF01555"/>
    </source>
</evidence>
<keyword evidence="6" id="KW-1185">Reference proteome</keyword>
<dbReference type="InterPro" id="IPR002941">
    <property type="entry name" value="DNA_methylase_N4/N6"/>
</dbReference>
<evidence type="ECO:0000313" key="6">
    <source>
        <dbReference type="Proteomes" id="UP001195483"/>
    </source>
</evidence>
<comment type="similarity">
    <text evidence="1">Belongs to the N(4)/N(6)-methyltransferase family.</text>
</comment>
<dbReference type="Gene3D" id="3.40.50.150">
    <property type="entry name" value="Vaccinia Virus protein VP39"/>
    <property type="match status" value="1"/>
</dbReference>
<dbReference type="Pfam" id="PF01555">
    <property type="entry name" value="N6_N4_Mtase"/>
    <property type="match status" value="1"/>
</dbReference>
<reference evidence="5" key="2">
    <citation type="journal article" date="2021" name="Genome Biol. Evol.">
        <title>Developing a high-quality reference genome for a parasitic bivalve with doubly uniparental inheritance (Bivalvia: Unionida).</title>
        <authorList>
            <person name="Smith C.H."/>
        </authorList>
    </citation>
    <scope>NUCLEOTIDE SEQUENCE</scope>
    <source>
        <strain evidence="5">CHS0354</strain>
        <tissue evidence="5">Mantle</tissue>
    </source>
</reference>
<dbReference type="SUPFAM" id="SSF53335">
    <property type="entry name" value="S-adenosyl-L-methionine-dependent methyltransferases"/>
    <property type="match status" value="1"/>
</dbReference>
<sequence>MEKQRAPRNRTLTIDHNERKLLQNAVSFISKKLETEQIIDKTFNNNLFDVIDLLPEKSADLMIIDPPYNLDKDFHGYKFSKTDNASYVSYLESWFPKIIKLLKSDASLYICGDWKSSVALFQVVSKYLIVRNRIIWQREKGRGAKNNWKNCSEDIWFATVSGDYYFDADAVKIKRKVLAPYKENGKPKDWEQTDADAKGRHCRQGIQFVSEYFRMLYQSMPADDVQTLKTNPAELNIAWFSGKIKCEIQCFRRFC</sequence>
<proteinExistence type="inferred from homology"/>